<evidence type="ECO:0000313" key="7">
    <source>
        <dbReference type="Proteomes" id="UP000069241"/>
    </source>
</evidence>
<evidence type="ECO:0000256" key="3">
    <source>
        <dbReference type="ARBA" id="ARBA00022840"/>
    </source>
</evidence>
<dbReference type="InterPro" id="IPR003593">
    <property type="entry name" value="AAA+_ATPase"/>
</dbReference>
<accession>A0A0X8JMX2</accession>
<keyword evidence="3 6" id="KW-0067">ATP-binding</keyword>
<dbReference type="InterPro" id="IPR027417">
    <property type="entry name" value="P-loop_NTPase"/>
</dbReference>
<protein>
    <submittedName>
        <fullName evidence="6">Polyamine ABC transporter ATP-binding protein</fullName>
    </submittedName>
</protein>
<evidence type="ECO:0000256" key="4">
    <source>
        <dbReference type="SAM" id="MobiDB-lite"/>
    </source>
</evidence>
<dbReference type="InterPro" id="IPR017871">
    <property type="entry name" value="ABC_transporter-like_CS"/>
</dbReference>
<feature type="domain" description="ABC transporter" evidence="5">
    <location>
        <begin position="21"/>
        <end position="259"/>
    </location>
</feature>
<dbReference type="KEGG" id="dfi:AXF13_07690"/>
<dbReference type="Gene3D" id="3.40.50.300">
    <property type="entry name" value="P-loop containing nucleotide triphosphate hydrolases"/>
    <property type="match status" value="1"/>
</dbReference>
<dbReference type="STRING" id="44742.AXF13_07690"/>
<evidence type="ECO:0000256" key="2">
    <source>
        <dbReference type="ARBA" id="ARBA00022741"/>
    </source>
</evidence>
<feature type="compositionally biased region" description="Basic and acidic residues" evidence="4">
    <location>
        <begin position="263"/>
        <end position="287"/>
    </location>
</feature>
<evidence type="ECO:0000313" key="6">
    <source>
        <dbReference type="EMBL" id="AMD91542.1"/>
    </source>
</evidence>
<feature type="region of interest" description="Disordered" evidence="4">
    <location>
        <begin position="260"/>
        <end position="287"/>
    </location>
</feature>
<organism evidence="6 7">
    <name type="scientific">Desulfovibrio fairfieldensis</name>
    <dbReference type="NCBI Taxonomy" id="44742"/>
    <lineage>
        <taxon>Bacteria</taxon>
        <taxon>Pseudomonadati</taxon>
        <taxon>Thermodesulfobacteriota</taxon>
        <taxon>Desulfovibrionia</taxon>
        <taxon>Desulfovibrionales</taxon>
        <taxon>Desulfovibrionaceae</taxon>
        <taxon>Desulfovibrio</taxon>
    </lineage>
</organism>
<keyword evidence="2" id="KW-0547">Nucleotide-binding</keyword>
<dbReference type="PANTHER" id="PTHR43023:SF3">
    <property type="entry name" value="PROTEIN TRIGALACTOSYLDIACYLGLYCEROL 3, CHLOROPLASTIC"/>
    <property type="match status" value="1"/>
</dbReference>
<dbReference type="Proteomes" id="UP000069241">
    <property type="component" value="Chromosome"/>
</dbReference>
<dbReference type="SMART" id="SM00382">
    <property type="entry name" value="AAA"/>
    <property type="match status" value="1"/>
</dbReference>
<proteinExistence type="predicted"/>
<dbReference type="AlphaFoldDB" id="A0A0X8JMX2"/>
<sequence length="287" mass="30888">MGKDNTQTAGGSGPGEREIRVSVRGLQVGYGSFVLMRNVEFDVRAGDVFFIMGGSGCGKSTLLRVLMGLKPPQAGQVLYGGTDFWGGGEDVRRKIMRHAGVLFQGGALWSSMTLAENVGLPLQQYTDLDDEEIREQASLKLALAGLAGFEDYYPSEISGGMRKRAGLARALALDPQILFLDEPSAGLDPVSSHLLDELILELRDTLGTTFVIVSHELASIFAIASNSIFLDAQTRSVTARGNPNELVRDPHTEKRALLFLTRGGERRGEDSARDDAGAATPDKDTSE</sequence>
<evidence type="ECO:0000256" key="1">
    <source>
        <dbReference type="ARBA" id="ARBA00022448"/>
    </source>
</evidence>
<dbReference type="PROSITE" id="PS50893">
    <property type="entry name" value="ABC_TRANSPORTER_2"/>
    <property type="match status" value="1"/>
</dbReference>
<name>A0A0X8JMX2_9BACT</name>
<dbReference type="EMBL" id="CP014229">
    <property type="protein sequence ID" value="AMD91542.1"/>
    <property type="molecule type" value="Genomic_DNA"/>
</dbReference>
<keyword evidence="1" id="KW-0813">Transport</keyword>
<dbReference type="GO" id="GO:0016887">
    <property type="term" value="F:ATP hydrolysis activity"/>
    <property type="evidence" value="ECO:0007669"/>
    <property type="project" value="InterPro"/>
</dbReference>
<dbReference type="InterPro" id="IPR003439">
    <property type="entry name" value="ABC_transporter-like_ATP-bd"/>
</dbReference>
<dbReference type="Pfam" id="PF00005">
    <property type="entry name" value="ABC_tran"/>
    <property type="match status" value="1"/>
</dbReference>
<dbReference type="PANTHER" id="PTHR43023">
    <property type="entry name" value="PROTEIN TRIGALACTOSYLDIACYLGLYCEROL 3, CHLOROPLASTIC"/>
    <property type="match status" value="1"/>
</dbReference>
<dbReference type="SUPFAM" id="SSF52540">
    <property type="entry name" value="P-loop containing nucleoside triphosphate hydrolases"/>
    <property type="match status" value="1"/>
</dbReference>
<dbReference type="GO" id="GO:0005524">
    <property type="term" value="F:ATP binding"/>
    <property type="evidence" value="ECO:0007669"/>
    <property type="project" value="UniProtKB-KW"/>
</dbReference>
<dbReference type="PROSITE" id="PS00211">
    <property type="entry name" value="ABC_TRANSPORTER_1"/>
    <property type="match status" value="1"/>
</dbReference>
<evidence type="ECO:0000259" key="5">
    <source>
        <dbReference type="PROSITE" id="PS50893"/>
    </source>
</evidence>
<keyword evidence="7" id="KW-1185">Reference proteome</keyword>
<reference evidence="7" key="1">
    <citation type="submission" date="2016-02" db="EMBL/GenBank/DDBJ databases">
        <authorList>
            <person name="Holder M.E."/>
            <person name="Ajami N.J."/>
            <person name="Petrosino J.F."/>
        </authorList>
    </citation>
    <scope>NUCLEOTIDE SEQUENCE [LARGE SCALE GENOMIC DNA]</scope>
    <source>
        <strain evidence="7">CCUG 45958</strain>
    </source>
</reference>
<gene>
    <name evidence="6" type="ORF">AXF13_07690</name>
</gene>
<dbReference type="RefSeq" id="WP_062254778.1">
    <property type="nucleotide sequence ID" value="NZ_CP014229.1"/>
</dbReference>